<keyword evidence="2" id="KW-1185">Reference proteome</keyword>
<dbReference type="HOGENOM" id="CLU_309158_0_0_1"/>
<dbReference type="RefSeq" id="XP_005785215.1">
    <property type="nucleotide sequence ID" value="XM_005785158.1"/>
</dbReference>
<organism evidence="1 2">
    <name type="scientific">Emiliania huxleyi (strain CCMP1516)</name>
    <dbReference type="NCBI Taxonomy" id="280463"/>
    <lineage>
        <taxon>Eukaryota</taxon>
        <taxon>Haptista</taxon>
        <taxon>Haptophyta</taxon>
        <taxon>Prymnesiophyceae</taxon>
        <taxon>Isochrysidales</taxon>
        <taxon>Noelaerhabdaceae</taxon>
        <taxon>Emiliania</taxon>
    </lineage>
</organism>
<accession>A0A0D3KAK1</accession>
<evidence type="ECO:0000313" key="1">
    <source>
        <dbReference type="EnsemblProtists" id="EOD32786"/>
    </source>
</evidence>
<proteinExistence type="predicted"/>
<dbReference type="AlphaFoldDB" id="A0A0D3KAK1"/>
<reference evidence="1" key="2">
    <citation type="submission" date="2024-10" db="UniProtKB">
        <authorList>
            <consortium name="EnsemblProtists"/>
        </authorList>
    </citation>
    <scope>IDENTIFICATION</scope>
</reference>
<sequence length="954" mass="106280">MQCGYGDELFQAWRDGKIRQKDLPEEVVAMTLDRFARVALPVTDFPDYQRKLSLTDPCAAQFDGKDNYHQTAEWLTKFGILRVHWTLESMHGKNICDALSNLPSNAITEAIRSGNFIFSGSRNVVLYLAKARATPAVAKSFKEGWWAIERIFYGFFQHSKFTALAVPKADGFNGSHDVHMFAGDCKDAAAARKDGLLTTRGIPCACPPCIALLWGDCEMVAVFGRVKKQKAPRAAGETAELRQMESLEVWAASLKAKQLAAGRADRREQSLEGLYWLAVLKGKAYTLAEDTVVNTDTIPAGYLVVKAQWLRLEQRECEGKLRSYTLLEAETLIIVNHMARVSLRAAYFDPQTPKQHAHCPPFAGGQYQPSRGTARPAQRSLDWFQPARAGTMPLEIAVHMRRGDLRSVDPGRFIQMDSYKHPLRALIAEVEGLRATWAQLGRLLLPQLHVMSEGLAADFAALPRWLNSTWPVRLHLDSDPLATIDHLIGADVLVGSISSYSNTAMMYSAGVHLQLPDSPTAHSGLTAALTARQPDDQPDSSTDLRELSMSQRSNGVFINDPKGLFILRWYRENRACKYYKLISDNDGEAFRWTNNYQIISKVYLKKHSNLPLCYSFSQCGRQEDLVTSTMKKMAADGSKDAQPIRAQVPHKVDHEAPKHDQEYYTRPLLPPPEKILLDAFKDTIRMSINVPLAKLALEKGMEIPAPPGLHYRIKADPKLPHADRHLRGNEMAGRLPRLSMTYHVAWHRHLVIEEMSFTLGNIKAWSTNGAFALKDSAGRYKITSRPGGIDVREVSALLNLGATVRLRPIKLVLEGGLGFRALSVTLDKTPIGIEDAVVQLRFSFSPNFSEMWLAIGFVDKPKITWDVDFRLFGIPFPDLLEDTLPQQIIANLIQRISTDHPLPLCIGGLSLFDKSIVENISDAGIDNNLGAWGVGFGVDTARDIACCGCCGRTR</sequence>
<dbReference type="PaxDb" id="2903-EOD32786"/>
<reference evidence="2" key="1">
    <citation type="journal article" date="2013" name="Nature">
        <title>Pan genome of the phytoplankton Emiliania underpins its global distribution.</title>
        <authorList>
            <person name="Read B.A."/>
            <person name="Kegel J."/>
            <person name="Klute M.J."/>
            <person name="Kuo A."/>
            <person name="Lefebvre S.C."/>
            <person name="Maumus F."/>
            <person name="Mayer C."/>
            <person name="Miller J."/>
            <person name="Monier A."/>
            <person name="Salamov A."/>
            <person name="Young J."/>
            <person name="Aguilar M."/>
            <person name="Claverie J.M."/>
            <person name="Frickenhaus S."/>
            <person name="Gonzalez K."/>
            <person name="Herman E.K."/>
            <person name="Lin Y.C."/>
            <person name="Napier J."/>
            <person name="Ogata H."/>
            <person name="Sarno A.F."/>
            <person name="Shmutz J."/>
            <person name="Schroeder D."/>
            <person name="de Vargas C."/>
            <person name="Verret F."/>
            <person name="von Dassow P."/>
            <person name="Valentin K."/>
            <person name="Van de Peer Y."/>
            <person name="Wheeler G."/>
            <person name="Dacks J.B."/>
            <person name="Delwiche C.F."/>
            <person name="Dyhrman S.T."/>
            <person name="Glockner G."/>
            <person name="John U."/>
            <person name="Richards T."/>
            <person name="Worden A.Z."/>
            <person name="Zhang X."/>
            <person name="Grigoriev I.V."/>
            <person name="Allen A.E."/>
            <person name="Bidle K."/>
            <person name="Borodovsky M."/>
            <person name="Bowler C."/>
            <person name="Brownlee C."/>
            <person name="Cock J.M."/>
            <person name="Elias M."/>
            <person name="Gladyshev V.N."/>
            <person name="Groth M."/>
            <person name="Guda C."/>
            <person name="Hadaegh A."/>
            <person name="Iglesias-Rodriguez M.D."/>
            <person name="Jenkins J."/>
            <person name="Jones B.M."/>
            <person name="Lawson T."/>
            <person name="Leese F."/>
            <person name="Lindquist E."/>
            <person name="Lobanov A."/>
            <person name="Lomsadze A."/>
            <person name="Malik S.B."/>
            <person name="Marsh M.E."/>
            <person name="Mackinder L."/>
            <person name="Mock T."/>
            <person name="Mueller-Roeber B."/>
            <person name="Pagarete A."/>
            <person name="Parker M."/>
            <person name="Probert I."/>
            <person name="Quesneville H."/>
            <person name="Raines C."/>
            <person name="Rensing S.A."/>
            <person name="Riano-Pachon D.M."/>
            <person name="Richier S."/>
            <person name="Rokitta S."/>
            <person name="Shiraiwa Y."/>
            <person name="Soanes D.M."/>
            <person name="van der Giezen M."/>
            <person name="Wahlund T.M."/>
            <person name="Williams B."/>
            <person name="Wilson W."/>
            <person name="Wolfe G."/>
            <person name="Wurch L.L."/>
        </authorList>
    </citation>
    <scope>NUCLEOTIDE SEQUENCE</scope>
</reference>
<dbReference type="EnsemblProtists" id="EOD32786">
    <property type="protein sequence ID" value="EOD32786"/>
    <property type="gene ID" value="EMIHUDRAFT_112128"/>
</dbReference>
<name>A0A0D3KAK1_EMIH1</name>
<dbReference type="KEGG" id="ehx:EMIHUDRAFT_112128"/>
<evidence type="ECO:0000313" key="2">
    <source>
        <dbReference type="Proteomes" id="UP000013827"/>
    </source>
</evidence>
<protein>
    <submittedName>
        <fullName evidence="1">Uncharacterized protein</fullName>
    </submittedName>
</protein>
<dbReference type="GeneID" id="17278058"/>
<dbReference type="Proteomes" id="UP000013827">
    <property type="component" value="Unassembled WGS sequence"/>
</dbReference>